<evidence type="ECO:0000313" key="10">
    <source>
        <dbReference type="EMBL" id="RSZ56835.1"/>
    </source>
</evidence>
<feature type="binding site" evidence="8">
    <location>
        <position position="102"/>
    </location>
    <ligand>
        <name>ATP</name>
        <dbReference type="ChEBI" id="CHEBI:30616"/>
    </ligand>
</feature>
<keyword evidence="11" id="KW-1185">Reference proteome</keyword>
<dbReference type="AlphaFoldDB" id="A0A430HH35"/>
<feature type="binding site" evidence="8">
    <location>
        <position position="107"/>
    </location>
    <ligand>
        <name>ATP</name>
        <dbReference type="ChEBI" id="CHEBI:30616"/>
    </ligand>
</feature>
<dbReference type="PIRSF" id="PIRSF001554">
    <property type="entry name" value="SucCS_beta"/>
    <property type="match status" value="1"/>
</dbReference>
<comment type="catalytic activity">
    <reaction evidence="8">
        <text>GTP + succinate + CoA = succinyl-CoA + GDP + phosphate</text>
        <dbReference type="Rhea" id="RHEA:22120"/>
        <dbReference type="ChEBI" id="CHEBI:30031"/>
        <dbReference type="ChEBI" id="CHEBI:37565"/>
        <dbReference type="ChEBI" id="CHEBI:43474"/>
        <dbReference type="ChEBI" id="CHEBI:57287"/>
        <dbReference type="ChEBI" id="CHEBI:57292"/>
        <dbReference type="ChEBI" id="CHEBI:58189"/>
    </reaction>
</comment>
<protein>
    <recommendedName>
        <fullName evidence="8">Succinate--CoA ligase [ADP-forming] subunit beta</fullName>
        <ecNumber evidence="8">6.2.1.5</ecNumber>
    </recommendedName>
    <alternativeName>
        <fullName evidence="8">Succinyl-CoA synthetase subunit beta</fullName>
        <shortName evidence="8">SCS-beta</shortName>
    </alternativeName>
</protein>
<keyword evidence="6 8" id="KW-0067">ATP-binding</keyword>
<dbReference type="InterPro" id="IPR005811">
    <property type="entry name" value="SUCC_ACL_C"/>
</dbReference>
<dbReference type="EMBL" id="RXLQ01000013">
    <property type="protein sequence ID" value="RSZ56835.1"/>
    <property type="molecule type" value="Genomic_DNA"/>
</dbReference>
<evidence type="ECO:0000256" key="6">
    <source>
        <dbReference type="ARBA" id="ARBA00022840"/>
    </source>
</evidence>
<feature type="binding site" evidence="8">
    <location>
        <position position="264"/>
    </location>
    <ligand>
        <name>substrate</name>
        <note>ligand shared with subunit alpha</note>
    </ligand>
</feature>
<dbReference type="Pfam" id="PF00549">
    <property type="entry name" value="Ligase_CoA"/>
    <property type="match status" value="1"/>
</dbReference>
<dbReference type="EC" id="6.2.1.5" evidence="8"/>
<evidence type="ECO:0000313" key="11">
    <source>
        <dbReference type="Proteomes" id="UP000278085"/>
    </source>
</evidence>
<dbReference type="GO" id="GO:0005829">
    <property type="term" value="C:cytosol"/>
    <property type="evidence" value="ECO:0007669"/>
    <property type="project" value="TreeGrafter"/>
</dbReference>
<comment type="similarity">
    <text evidence="1 8">Belongs to the succinate/malate CoA ligase beta subunit family.</text>
</comment>
<comment type="cofactor">
    <cofactor evidence="8">
        <name>Mg(2+)</name>
        <dbReference type="ChEBI" id="CHEBI:18420"/>
    </cofactor>
    <text evidence="8">Binds 1 Mg(2+) ion per subunit.</text>
</comment>
<evidence type="ECO:0000256" key="3">
    <source>
        <dbReference type="ARBA" id="ARBA00022598"/>
    </source>
</evidence>
<keyword evidence="7 8" id="KW-0460">Magnesium</keyword>
<dbReference type="FunFam" id="3.30.1490.20:FF:000002">
    <property type="entry name" value="Succinate--CoA ligase [ADP-forming] subunit beta"/>
    <property type="match status" value="1"/>
</dbReference>
<dbReference type="SUPFAM" id="SSF56059">
    <property type="entry name" value="Glutathione synthetase ATP-binding domain-like"/>
    <property type="match status" value="1"/>
</dbReference>
<feature type="binding site" evidence="8">
    <location>
        <position position="213"/>
    </location>
    <ligand>
        <name>Mg(2+)</name>
        <dbReference type="ChEBI" id="CHEBI:18420"/>
    </ligand>
</feature>
<feature type="domain" description="ATP-grasp" evidence="9">
    <location>
        <begin position="9"/>
        <end position="229"/>
    </location>
</feature>
<dbReference type="UniPathway" id="UPA00223">
    <property type="reaction ID" value="UER00999"/>
</dbReference>
<dbReference type="Proteomes" id="UP000278085">
    <property type="component" value="Unassembled WGS sequence"/>
</dbReference>
<sequence>MKIHEYQGKEILRQFGVTVPRGIPCLSVEEAVKAAETLGGPVWVVKAQIHAGGRGKGGGVKVAKSLEQVKEYAEQILGMQLITHQTSPEGQKVRRLLIEEGADIKKELYVSMVTDRISQRVVLMASSEGGMDIEEVAHSNPEKIHQIAIDPSVGLTDAEADEISAKIGVPAESIADARTQLQGLYKAYWETDASLAEINPLILTGSGKVIALDAKFNFDSNALYRQPNIVAYRDLDEEDAAEVEASKFDLAYISLDGNIGCLVNGAGLAMATMDTIKLFGGEPANFLDVGGGATAEKVTEAFKIMLKNPGLKAILVNIFGGIMRCDVIAEGVITASKAVSLKVPLVVRMKGTNEDIGKKMLADSGLPIIAADTMEDAAKAVVAAAAGHQA</sequence>
<dbReference type="NCBIfam" id="NF001913">
    <property type="entry name" value="PRK00696.1"/>
    <property type="match status" value="1"/>
</dbReference>
<dbReference type="RefSeq" id="WP_126076376.1">
    <property type="nucleotide sequence ID" value="NZ_CP051166.1"/>
</dbReference>
<dbReference type="InterPro" id="IPR005809">
    <property type="entry name" value="Succ_CoA_ligase-like_bsu"/>
</dbReference>
<name>A0A430HH35_9BURK</name>
<dbReference type="InterPro" id="IPR016102">
    <property type="entry name" value="Succinyl-CoA_synth-like"/>
</dbReference>
<keyword evidence="2 8" id="KW-0816">Tricarboxylic acid cycle</keyword>
<dbReference type="Gene3D" id="3.40.50.261">
    <property type="entry name" value="Succinyl-CoA synthetase domains"/>
    <property type="match status" value="1"/>
</dbReference>
<evidence type="ECO:0000256" key="1">
    <source>
        <dbReference type="ARBA" id="ARBA00009182"/>
    </source>
</evidence>
<keyword evidence="3 8" id="KW-0436">Ligase</keyword>
<feature type="binding site" evidence="8">
    <location>
        <begin position="321"/>
        <end position="323"/>
    </location>
    <ligand>
        <name>substrate</name>
        <note>ligand shared with subunit alpha</note>
    </ligand>
</feature>
<dbReference type="NCBIfam" id="TIGR01016">
    <property type="entry name" value="sucCoAbeta"/>
    <property type="match status" value="1"/>
</dbReference>
<comment type="catalytic activity">
    <reaction evidence="8">
        <text>succinate + ATP + CoA = succinyl-CoA + ADP + phosphate</text>
        <dbReference type="Rhea" id="RHEA:17661"/>
        <dbReference type="ChEBI" id="CHEBI:30031"/>
        <dbReference type="ChEBI" id="CHEBI:30616"/>
        <dbReference type="ChEBI" id="CHEBI:43474"/>
        <dbReference type="ChEBI" id="CHEBI:57287"/>
        <dbReference type="ChEBI" id="CHEBI:57292"/>
        <dbReference type="ChEBI" id="CHEBI:456216"/>
        <dbReference type="EC" id="6.2.1.5"/>
    </reaction>
</comment>
<feature type="binding site" evidence="8">
    <location>
        <position position="99"/>
    </location>
    <ligand>
        <name>ATP</name>
        <dbReference type="ChEBI" id="CHEBI:30616"/>
    </ligand>
</feature>
<dbReference type="FunFam" id="3.30.470.20:FF:000002">
    <property type="entry name" value="Succinate--CoA ligase [ADP-forming] subunit beta"/>
    <property type="match status" value="1"/>
</dbReference>
<dbReference type="GO" id="GO:0004775">
    <property type="term" value="F:succinate-CoA ligase (ADP-forming) activity"/>
    <property type="evidence" value="ECO:0007669"/>
    <property type="project" value="UniProtKB-UniRule"/>
</dbReference>
<comment type="caution">
    <text evidence="10">The sequence shown here is derived from an EMBL/GenBank/DDBJ whole genome shotgun (WGS) entry which is preliminary data.</text>
</comment>
<organism evidence="10 11">
    <name type="scientific">Massilia atriviolacea</name>
    <dbReference type="NCBI Taxonomy" id="2495579"/>
    <lineage>
        <taxon>Bacteria</taxon>
        <taxon>Pseudomonadati</taxon>
        <taxon>Pseudomonadota</taxon>
        <taxon>Betaproteobacteria</taxon>
        <taxon>Burkholderiales</taxon>
        <taxon>Oxalobacteraceae</taxon>
        <taxon>Telluria group</taxon>
        <taxon>Massilia</taxon>
    </lineage>
</organism>
<dbReference type="PROSITE" id="PS50975">
    <property type="entry name" value="ATP_GRASP"/>
    <property type="match status" value="1"/>
</dbReference>
<evidence type="ECO:0000256" key="4">
    <source>
        <dbReference type="ARBA" id="ARBA00022723"/>
    </source>
</evidence>
<comment type="function">
    <text evidence="8">Succinyl-CoA synthetase functions in the citric acid cycle (TCA), coupling the hydrolysis of succinyl-CoA to the synthesis of either ATP or GTP and thus represents the only step of substrate-level phosphorylation in the TCA. The beta subunit provides nucleotide specificity of the enzyme and binds the substrate succinate, while the binding sites for coenzyme A and phosphate are found in the alpha subunit.</text>
</comment>
<feature type="binding site" evidence="8">
    <location>
        <begin position="53"/>
        <end position="55"/>
    </location>
    <ligand>
        <name>ATP</name>
        <dbReference type="ChEBI" id="CHEBI:30616"/>
    </ligand>
</feature>
<dbReference type="GO" id="GO:0000287">
    <property type="term" value="F:magnesium ion binding"/>
    <property type="evidence" value="ECO:0007669"/>
    <property type="project" value="UniProtKB-UniRule"/>
</dbReference>
<feature type="binding site" evidence="8">
    <location>
        <position position="46"/>
    </location>
    <ligand>
        <name>ATP</name>
        <dbReference type="ChEBI" id="CHEBI:30616"/>
    </ligand>
</feature>
<dbReference type="GO" id="GO:0006099">
    <property type="term" value="P:tricarboxylic acid cycle"/>
    <property type="evidence" value="ECO:0007669"/>
    <property type="project" value="UniProtKB-UniRule"/>
</dbReference>
<dbReference type="GO" id="GO:0004776">
    <property type="term" value="F:succinate-CoA ligase (GDP-forming) activity"/>
    <property type="evidence" value="ECO:0007669"/>
    <property type="project" value="RHEA"/>
</dbReference>
<keyword evidence="4 8" id="KW-0479">Metal-binding</keyword>
<dbReference type="PANTHER" id="PTHR11815:SF10">
    <property type="entry name" value="SUCCINATE--COA LIGASE [GDP-FORMING] SUBUNIT BETA, MITOCHONDRIAL"/>
    <property type="match status" value="1"/>
</dbReference>
<reference evidence="10 11" key="1">
    <citation type="submission" date="2018-12" db="EMBL/GenBank/DDBJ databases">
        <authorList>
            <person name="Yang E."/>
        </authorList>
    </citation>
    <scope>NUCLEOTIDE SEQUENCE [LARGE SCALE GENOMIC DNA]</scope>
    <source>
        <strain evidence="10 11">SOD</strain>
    </source>
</reference>
<dbReference type="HAMAP" id="MF_00558">
    <property type="entry name" value="Succ_CoA_beta"/>
    <property type="match status" value="1"/>
</dbReference>
<dbReference type="Gene3D" id="3.30.1490.20">
    <property type="entry name" value="ATP-grasp fold, A domain"/>
    <property type="match status" value="1"/>
</dbReference>
<dbReference type="PANTHER" id="PTHR11815">
    <property type="entry name" value="SUCCINYL-COA SYNTHETASE BETA CHAIN"/>
    <property type="match status" value="1"/>
</dbReference>
<evidence type="ECO:0000256" key="2">
    <source>
        <dbReference type="ARBA" id="ARBA00022532"/>
    </source>
</evidence>
<dbReference type="SUPFAM" id="SSF52210">
    <property type="entry name" value="Succinyl-CoA synthetase domains"/>
    <property type="match status" value="1"/>
</dbReference>
<dbReference type="InterPro" id="IPR013650">
    <property type="entry name" value="ATP-grasp_succ-CoA_synth-type"/>
</dbReference>
<gene>
    <name evidence="8" type="primary">sucC</name>
    <name evidence="10" type="ORF">EJB06_23140</name>
</gene>
<evidence type="ECO:0000256" key="8">
    <source>
        <dbReference type="HAMAP-Rule" id="MF_00558"/>
    </source>
</evidence>
<comment type="pathway">
    <text evidence="8">Carbohydrate metabolism; tricarboxylic acid cycle; succinate from succinyl-CoA (ligase route): step 1/1.</text>
</comment>
<evidence type="ECO:0000259" key="9">
    <source>
        <dbReference type="PROSITE" id="PS50975"/>
    </source>
</evidence>
<dbReference type="InterPro" id="IPR017866">
    <property type="entry name" value="Succ-CoA_synthase_bsu_CS"/>
</dbReference>
<evidence type="ECO:0000256" key="7">
    <source>
        <dbReference type="ARBA" id="ARBA00022842"/>
    </source>
</evidence>
<dbReference type="OrthoDB" id="9802602at2"/>
<dbReference type="Pfam" id="PF08442">
    <property type="entry name" value="ATP-grasp_2"/>
    <property type="match status" value="1"/>
</dbReference>
<feature type="binding site" evidence="8">
    <location>
        <position position="199"/>
    </location>
    <ligand>
        <name>Mg(2+)</name>
        <dbReference type="ChEBI" id="CHEBI:18420"/>
    </ligand>
</feature>
<dbReference type="InterPro" id="IPR013815">
    <property type="entry name" value="ATP_grasp_subdomain_1"/>
</dbReference>
<dbReference type="GO" id="GO:0042709">
    <property type="term" value="C:succinate-CoA ligase complex"/>
    <property type="evidence" value="ECO:0007669"/>
    <property type="project" value="TreeGrafter"/>
</dbReference>
<accession>A0A430HH35</accession>
<dbReference type="PROSITE" id="PS01217">
    <property type="entry name" value="SUCCINYL_COA_LIG_3"/>
    <property type="match status" value="1"/>
</dbReference>
<dbReference type="GO" id="GO:0006104">
    <property type="term" value="P:succinyl-CoA metabolic process"/>
    <property type="evidence" value="ECO:0007669"/>
    <property type="project" value="TreeGrafter"/>
</dbReference>
<proteinExistence type="inferred from homology"/>
<dbReference type="InterPro" id="IPR011761">
    <property type="entry name" value="ATP-grasp"/>
</dbReference>
<dbReference type="GO" id="GO:0005524">
    <property type="term" value="F:ATP binding"/>
    <property type="evidence" value="ECO:0007669"/>
    <property type="project" value="UniProtKB-UniRule"/>
</dbReference>
<evidence type="ECO:0000256" key="5">
    <source>
        <dbReference type="ARBA" id="ARBA00022741"/>
    </source>
</evidence>
<dbReference type="Gene3D" id="3.30.470.20">
    <property type="entry name" value="ATP-grasp fold, B domain"/>
    <property type="match status" value="1"/>
</dbReference>
<dbReference type="FunFam" id="3.40.50.261:FF:000001">
    <property type="entry name" value="Succinate--CoA ligase [ADP-forming] subunit beta"/>
    <property type="match status" value="1"/>
</dbReference>
<keyword evidence="5 8" id="KW-0547">Nucleotide-binding</keyword>
<comment type="subunit">
    <text evidence="8">Heterotetramer of two alpha and two beta subunits.</text>
</comment>